<dbReference type="PANTHER" id="PTHR11005">
    <property type="entry name" value="LYSOSOMAL ACID LIPASE-RELATED"/>
    <property type="match status" value="1"/>
</dbReference>
<dbReference type="EMBL" id="CAQQ02106715">
    <property type="status" value="NOT_ANNOTATED_CDS"/>
    <property type="molecule type" value="Genomic_DNA"/>
</dbReference>
<dbReference type="EnsemblMetazoa" id="MESCA001644-RA">
    <property type="protein sequence ID" value="MESCA001644-PA"/>
    <property type="gene ID" value="MESCA001644"/>
</dbReference>
<dbReference type="Gene3D" id="3.40.50.1820">
    <property type="entry name" value="alpha/beta hydrolase"/>
    <property type="match status" value="1"/>
</dbReference>
<reference evidence="2" key="1">
    <citation type="submission" date="2013-02" db="EMBL/GenBank/DDBJ databases">
        <authorList>
            <person name="Hughes D."/>
        </authorList>
    </citation>
    <scope>NUCLEOTIDE SEQUENCE</scope>
    <source>
        <strain>Durham</strain>
        <strain evidence="2">NC isolate 2 -- Noor lab</strain>
    </source>
</reference>
<keyword evidence="2" id="KW-1185">Reference proteome</keyword>
<protein>
    <recommendedName>
        <fullName evidence="3">Partial AB-hydrolase lipase domain-containing protein</fullName>
    </recommendedName>
</protein>
<sequence length="66" mass="7813">MHRIPYSPSNGKSYKAKGVVYMMHDAGYDVWLRNFPGNTYSKRDVILTPSMSAFWNFDLYEFGYYK</sequence>
<dbReference type="HOGENOM" id="CLU_2834061_0_0_1"/>
<accession>T1GE86</accession>
<evidence type="ECO:0000313" key="1">
    <source>
        <dbReference type="EnsemblMetazoa" id="MESCA001644-PA"/>
    </source>
</evidence>
<dbReference type="InterPro" id="IPR029058">
    <property type="entry name" value="AB_hydrolase_fold"/>
</dbReference>
<dbReference type="STRING" id="36166.T1GE86"/>
<dbReference type="AlphaFoldDB" id="T1GE86"/>
<evidence type="ECO:0000313" key="2">
    <source>
        <dbReference type="Proteomes" id="UP000015102"/>
    </source>
</evidence>
<organism evidence="1 2">
    <name type="scientific">Megaselia scalaris</name>
    <name type="common">Humpbacked fly</name>
    <name type="synonym">Phora scalaris</name>
    <dbReference type="NCBI Taxonomy" id="36166"/>
    <lineage>
        <taxon>Eukaryota</taxon>
        <taxon>Metazoa</taxon>
        <taxon>Ecdysozoa</taxon>
        <taxon>Arthropoda</taxon>
        <taxon>Hexapoda</taxon>
        <taxon>Insecta</taxon>
        <taxon>Pterygota</taxon>
        <taxon>Neoptera</taxon>
        <taxon>Endopterygota</taxon>
        <taxon>Diptera</taxon>
        <taxon>Brachycera</taxon>
        <taxon>Muscomorpha</taxon>
        <taxon>Platypezoidea</taxon>
        <taxon>Phoridae</taxon>
        <taxon>Megaseliini</taxon>
        <taxon>Megaselia</taxon>
    </lineage>
</organism>
<dbReference type="Proteomes" id="UP000015102">
    <property type="component" value="Unassembled WGS sequence"/>
</dbReference>
<evidence type="ECO:0008006" key="3">
    <source>
        <dbReference type="Google" id="ProtNLM"/>
    </source>
</evidence>
<reference evidence="1" key="2">
    <citation type="submission" date="2015-06" db="UniProtKB">
        <authorList>
            <consortium name="EnsemblMetazoa"/>
        </authorList>
    </citation>
    <scope>IDENTIFICATION</scope>
</reference>
<proteinExistence type="predicted"/>
<dbReference type="EMBL" id="CAQQ02106714">
    <property type="status" value="NOT_ANNOTATED_CDS"/>
    <property type="molecule type" value="Genomic_DNA"/>
</dbReference>
<name>T1GE86_MEGSC</name>